<dbReference type="Pfam" id="PF00290">
    <property type="entry name" value="Trp_syntA"/>
    <property type="match status" value="1"/>
</dbReference>
<evidence type="ECO:0000256" key="8">
    <source>
        <dbReference type="ARBA" id="ARBA00049047"/>
    </source>
</evidence>
<proteinExistence type="inferred from homology"/>
<evidence type="ECO:0000256" key="4">
    <source>
        <dbReference type="ARBA" id="ARBA00022605"/>
    </source>
</evidence>
<sequence>MSNIKNAFQNGKAFIAFLTAGDPNADKTVEYILEMEKAGADLVEIGIPFSDPTAEGVVIQEANIRALGAGMTTDGVFDIVRRVREKSRIPLVFLTYLNPVFHYGYDRFFEKCGELSVDGIIIPDLPFEEKGELAPAATAHGVDLISMIAPTSKERIRKIASQAAGFLYIVSSMGVTGVRSEITTDLGAIVKEIREVTDVPCAVGFGISTPDQARQMAALSDGAIVGSAIVKIIAEKGGQAGEALAEYVSKMKAGVCAAREAQKSL</sequence>
<dbReference type="RefSeq" id="WP_021637221.1">
    <property type="nucleotide sequence ID" value="NZ_CAMAZV010000029.1"/>
</dbReference>
<dbReference type="SUPFAM" id="SSF51366">
    <property type="entry name" value="Ribulose-phoshate binding barrel"/>
    <property type="match status" value="1"/>
</dbReference>
<dbReference type="GeneID" id="97988850"/>
<protein>
    <recommendedName>
        <fullName evidence="9">Tryptophan synthase alpha chain</fullName>
        <ecNumber evidence="9">4.2.1.20</ecNumber>
    </recommendedName>
</protein>
<evidence type="ECO:0000256" key="9">
    <source>
        <dbReference type="HAMAP-Rule" id="MF_00131"/>
    </source>
</evidence>
<organism evidence="11 12">
    <name type="scientific">Eisenbergiella massiliensis</name>
    <dbReference type="NCBI Taxonomy" id="1720294"/>
    <lineage>
        <taxon>Bacteria</taxon>
        <taxon>Bacillati</taxon>
        <taxon>Bacillota</taxon>
        <taxon>Clostridia</taxon>
        <taxon>Lachnospirales</taxon>
        <taxon>Lachnospiraceae</taxon>
        <taxon>Eisenbergiella</taxon>
    </lineage>
</organism>
<gene>
    <name evidence="9" type="primary">trpA</name>
    <name evidence="11" type="ORF">DXC51_18730</name>
</gene>
<dbReference type="GO" id="GO:0004834">
    <property type="term" value="F:tryptophan synthase activity"/>
    <property type="evidence" value="ECO:0007669"/>
    <property type="project" value="UniProtKB-UniRule"/>
</dbReference>
<dbReference type="EC" id="4.2.1.20" evidence="9"/>
<dbReference type="CDD" id="cd04724">
    <property type="entry name" value="Tryptophan_synthase_alpha"/>
    <property type="match status" value="1"/>
</dbReference>
<dbReference type="PANTHER" id="PTHR43406">
    <property type="entry name" value="TRYPTOPHAN SYNTHASE, ALPHA CHAIN"/>
    <property type="match status" value="1"/>
</dbReference>
<comment type="subunit">
    <text evidence="3 9">Tetramer of two alpha and two beta chains.</text>
</comment>
<keyword evidence="7 9" id="KW-0456">Lyase</keyword>
<comment type="similarity">
    <text evidence="9 10">Belongs to the TrpA family.</text>
</comment>
<dbReference type="Proteomes" id="UP000260812">
    <property type="component" value="Unassembled WGS sequence"/>
</dbReference>
<comment type="pathway">
    <text evidence="2 9">Amino-acid biosynthesis; L-tryptophan biosynthesis; L-tryptophan from chorismate: step 5/5.</text>
</comment>
<dbReference type="NCBIfam" id="TIGR00262">
    <property type="entry name" value="trpA"/>
    <property type="match status" value="1"/>
</dbReference>
<dbReference type="Gene3D" id="3.20.20.70">
    <property type="entry name" value="Aldolase class I"/>
    <property type="match status" value="1"/>
</dbReference>
<feature type="active site" description="Proton acceptor" evidence="9">
    <location>
        <position position="55"/>
    </location>
</feature>
<dbReference type="FunFam" id="3.20.20.70:FF:000037">
    <property type="entry name" value="Tryptophan synthase alpha chain"/>
    <property type="match status" value="1"/>
</dbReference>
<keyword evidence="5 9" id="KW-0822">Tryptophan biosynthesis</keyword>
<keyword evidence="6 9" id="KW-0057">Aromatic amino acid biosynthesis</keyword>
<dbReference type="GeneID" id="86054075"/>
<name>A0A3E3I0F6_9FIRM</name>
<comment type="function">
    <text evidence="1 9">The alpha subunit is responsible for the aldol cleavage of indoleglycerol phosphate to indole and glyceraldehyde 3-phosphate.</text>
</comment>
<keyword evidence="4 9" id="KW-0028">Amino-acid biosynthesis</keyword>
<evidence type="ECO:0000256" key="1">
    <source>
        <dbReference type="ARBA" id="ARBA00003365"/>
    </source>
</evidence>
<comment type="catalytic activity">
    <reaction evidence="8 9">
        <text>(1S,2R)-1-C-(indol-3-yl)glycerol 3-phosphate + L-serine = D-glyceraldehyde 3-phosphate + L-tryptophan + H2O</text>
        <dbReference type="Rhea" id="RHEA:10532"/>
        <dbReference type="ChEBI" id="CHEBI:15377"/>
        <dbReference type="ChEBI" id="CHEBI:33384"/>
        <dbReference type="ChEBI" id="CHEBI:57912"/>
        <dbReference type="ChEBI" id="CHEBI:58866"/>
        <dbReference type="ChEBI" id="CHEBI:59776"/>
        <dbReference type="EC" id="4.2.1.20"/>
    </reaction>
</comment>
<evidence type="ECO:0000256" key="6">
    <source>
        <dbReference type="ARBA" id="ARBA00023141"/>
    </source>
</evidence>
<evidence type="ECO:0000256" key="2">
    <source>
        <dbReference type="ARBA" id="ARBA00004733"/>
    </source>
</evidence>
<feature type="active site" description="Proton acceptor" evidence="9">
    <location>
        <position position="44"/>
    </location>
</feature>
<evidence type="ECO:0000256" key="3">
    <source>
        <dbReference type="ARBA" id="ARBA00011270"/>
    </source>
</evidence>
<dbReference type="GO" id="GO:0005829">
    <property type="term" value="C:cytosol"/>
    <property type="evidence" value="ECO:0007669"/>
    <property type="project" value="TreeGrafter"/>
</dbReference>
<evidence type="ECO:0000313" key="11">
    <source>
        <dbReference type="EMBL" id="RGE57726.1"/>
    </source>
</evidence>
<dbReference type="InterPro" id="IPR013785">
    <property type="entry name" value="Aldolase_TIM"/>
</dbReference>
<evidence type="ECO:0000256" key="5">
    <source>
        <dbReference type="ARBA" id="ARBA00022822"/>
    </source>
</evidence>
<dbReference type="InterPro" id="IPR011060">
    <property type="entry name" value="RibuloseP-bd_barrel"/>
</dbReference>
<keyword evidence="12" id="KW-1185">Reference proteome</keyword>
<comment type="caution">
    <text evidence="11">The sequence shown here is derived from an EMBL/GenBank/DDBJ whole genome shotgun (WGS) entry which is preliminary data.</text>
</comment>
<dbReference type="HAMAP" id="MF_00131">
    <property type="entry name" value="Trp_synth_alpha"/>
    <property type="match status" value="1"/>
</dbReference>
<accession>A0A3E3I0F6</accession>
<reference evidence="11" key="1">
    <citation type="submission" date="2018-08" db="EMBL/GenBank/DDBJ databases">
        <title>A genome reference for cultivated species of the human gut microbiota.</title>
        <authorList>
            <person name="Zou Y."/>
            <person name="Xue W."/>
            <person name="Luo G."/>
        </authorList>
    </citation>
    <scope>NUCLEOTIDE SEQUENCE [LARGE SCALE GENOMIC DNA]</scope>
    <source>
        <strain evidence="11">TF05-5AC</strain>
    </source>
</reference>
<dbReference type="EMBL" id="QVLV01000014">
    <property type="protein sequence ID" value="RGE57726.1"/>
    <property type="molecule type" value="Genomic_DNA"/>
</dbReference>
<evidence type="ECO:0000313" key="12">
    <source>
        <dbReference type="Proteomes" id="UP000260812"/>
    </source>
</evidence>
<evidence type="ECO:0000256" key="7">
    <source>
        <dbReference type="ARBA" id="ARBA00023239"/>
    </source>
</evidence>
<dbReference type="UniPathway" id="UPA00035">
    <property type="reaction ID" value="UER00044"/>
</dbReference>
<dbReference type="InterPro" id="IPR002028">
    <property type="entry name" value="Trp_synthase_suA"/>
</dbReference>
<dbReference type="AlphaFoldDB" id="A0A3E3I0F6"/>
<evidence type="ECO:0000256" key="10">
    <source>
        <dbReference type="RuleBase" id="RU003662"/>
    </source>
</evidence>
<dbReference type="PANTHER" id="PTHR43406:SF1">
    <property type="entry name" value="TRYPTOPHAN SYNTHASE ALPHA CHAIN, CHLOROPLASTIC"/>
    <property type="match status" value="1"/>
</dbReference>